<evidence type="ECO:0008006" key="4">
    <source>
        <dbReference type="Google" id="ProtNLM"/>
    </source>
</evidence>
<evidence type="ECO:0000256" key="1">
    <source>
        <dbReference type="SAM" id="MobiDB-lite"/>
    </source>
</evidence>
<protein>
    <recommendedName>
        <fullName evidence="4">Reverse transcriptase Ty1/copia-type domain-containing protein</fullName>
    </recommendedName>
</protein>
<sequence length="456" mass="50713">MALRDQEEELLYQERKSDERSKEHAKVGGFSPNQWALGRDPGLDLKMHESGRDGAPIHVGQRDPKEAVSKAMAVRTRAEEAYSRMVVQEAINRAWNSSPKKGDTYMPGDLVYYKRFQAPGQAVAHADVDVTRRRMARWFGPARVLATETLSPSGNAEDSVPGKIIWIVAAGRLKRVSPEQLCLASPRERLIEEGTNPADFPWTIHGMLNKVEKGEFDNYEDLYPDGGRLPLMQRHGGTAERSRSSAKVVMDESLGEAVALLMDSEKGKSNLMRDPVNSYLIDELGIGDNEVMACFSVDVPEDGKEFRQFQRDPEEWLVKKIKKSPEVSLSKMAPERIEDFRKAKEAEVTQWVRSAACRAVEGGRLIPKDRVMKMRWVLTVKGSGAAKARIVIVGFTDPDLACLPKASPTMSRRSRQLMATMAATAGWSQLKCDAKSAFLQQSEHGGIAKHFCGTPG</sequence>
<dbReference type="Proteomes" id="UP001178507">
    <property type="component" value="Unassembled WGS sequence"/>
</dbReference>
<comment type="caution">
    <text evidence="2">The sequence shown here is derived from an EMBL/GenBank/DDBJ whole genome shotgun (WGS) entry which is preliminary data.</text>
</comment>
<feature type="compositionally biased region" description="Acidic residues" evidence="1">
    <location>
        <begin position="1"/>
        <end position="11"/>
    </location>
</feature>
<dbReference type="EMBL" id="CAUJNA010001435">
    <property type="protein sequence ID" value="CAJ1386889.1"/>
    <property type="molecule type" value="Genomic_DNA"/>
</dbReference>
<accession>A0AA36IHN5</accession>
<feature type="region of interest" description="Disordered" evidence="1">
    <location>
        <begin position="1"/>
        <end position="41"/>
    </location>
</feature>
<organism evidence="2 3">
    <name type="scientific">Effrenium voratum</name>
    <dbReference type="NCBI Taxonomy" id="2562239"/>
    <lineage>
        <taxon>Eukaryota</taxon>
        <taxon>Sar</taxon>
        <taxon>Alveolata</taxon>
        <taxon>Dinophyceae</taxon>
        <taxon>Suessiales</taxon>
        <taxon>Symbiodiniaceae</taxon>
        <taxon>Effrenium</taxon>
    </lineage>
</organism>
<reference evidence="2" key="1">
    <citation type="submission" date="2023-08" db="EMBL/GenBank/DDBJ databases">
        <authorList>
            <person name="Chen Y."/>
            <person name="Shah S."/>
            <person name="Dougan E. K."/>
            <person name="Thang M."/>
            <person name="Chan C."/>
        </authorList>
    </citation>
    <scope>NUCLEOTIDE SEQUENCE</scope>
</reference>
<dbReference type="AlphaFoldDB" id="A0AA36IHN5"/>
<keyword evidence="3" id="KW-1185">Reference proteome</keyword>
<proteinExistence type="predicted"/>
<name>A0AA36IHN5_9DINO</name>
<gene>
    <name evidence="2" type="ORF">EVOR1521_LOCUS13071</name>
</gene>
<evidence type="ECO:0000313" key="3">
    <source>
        <dbReference type="Proteomes" id="UP001178507"/>
    </source>
</evidence>
<evidence type="ECO:0000313" key="2">
    <source>
        <dbReference type="EMBL" id="CAJ1386889.1"/>
    </source>
</evidence>
<feature type="compositionally biased region" description="Basic and acidic residues" evidence="1">
    <location>
        <begin position="12"/>
        <end position="26"/>
    </location>
</feature>